<comment type="similarity">
    <text evidence="1 5">Belongs to the TUBGCP family.</text>
</comment>
<gene>
    <name evidence="8" type="ORF">SPAPADRAFT_149322</name>
</gene>
<feature type="domain" description="Gamma tubulin complex component C-terminal" evidence="6">
    <location>
        <begin position="459"/>
        <end position="767"/>
    </location>
</feature>
<feature type="domain" description="Gamma tubulin complex component protein N-terminal" evidence="7">
    <location>
        <begin position="171"/>
        <end position="451"/>
    </location>
</feature>
<dbReference type="OMA" id="LWRIKKN"/>
<dbReference type="STRING" id="619300.G3AIH0"/>
<evidence type="ECO:0000313" key="8">
    <source>
        <dbReference type="EMBL" id="EGW34440.1"/>
    </source>
</evidence>
<keyword evidence="2 5" id="KW-0963">Cytoplasm</keyword>
<evidence type="ECO:0000256" key="3">
    <source>
        <dbReference type="ARBA" id="ARBA00022701"/>
    </source>
</evidence>
<dbReference type="GO" id="GO:0007020">
    <property type="term" value="P:microtubule nucleation"/>
    <property type="evidence" value="ECO:0007669"/>
    <property type="project" value="InterPro"/>
</dbReference>
<accession>G3AIH0</accession>
<name>G3AIH0_SPAPN</name>
<dbReference type="Gene3D" id="1.20.120.1900">
    <property type="entry name" value="Gamma-tubulin complex, C-terminal domain"/>
    <property type="match status" value="1"/>
</dbReference>
<dbReference type="GO" id="GO:0043015">
    <property type="term" value="F:gamma-tubulin binding"/>
    <property type="evidence" value="ECO:0007669"/>
    <property type="project" value="InterPro"/>
</dbReference>
<dbReference type="InterPro" id="IPR041470">
    <property type="entry name" value="GCP_N"/>
</dbReference>
<sequence>MLNKSQLIKLYVHRLVKSLVPAEFGDEFIQSITNDVNVAINQNLQPQQSYQQQDLSSIIQDLKVHFLSNGLQTEWIKVQELVNSLAKYKSLDQIYNYLVFLDTLRQSSEGNKRQNSSRSVRNLSSPFREAGSVIGSLNGAGAAATVAAGQTPLAQLITPYYETLDEETILTYLPYTLLGHDSNLFKFSGNSIEIPPTINNSFSDLLRDILEYALIYKNLNEFVDTTKGKLQSGIKTAFVSVVEGELSEYVNAINRIFNRGTTSTTSGNVSSILSVYHSIYSWIYRFRIIHNFKLKMNQCDDGYEFLVYVYEFTKYGDLNVKQLSQRIFNEMIKPYYNIVEHWIIKGELIDNCQEFFIDFDIEQQEFNSIIRFNKDKVPNFLVETDKIFQIGKTLIFLNKYCRELKWINLFNTKYSTIIFTNNSGLASMTESQQIELINQQYNECLAYLTEIIQGNCSMFEHLKNFKKFYFMEDNEFIDSLILKGSDLLNESSTNISSTHLSNLLYEAMNLSKINNNRLDARILSVSHEKIGWEVFTIEYRINDLPINFLIGDHHGQYLKLFNFLWKLRHLLNMLYENNRSYSQLAKMRVRAVRINSIRNKLIQFLNGLIDYLSNYVIEQSFQSGIIDKLFNNKNNEELLLNKQFMNQEYTTPPFNINLLTIDEIITMHDNYLNNIINNKIINEEVKGKQTGHSFIHQIYQILQTIYDFINTSTELHELMYQYSVEIELDDDYDDIEDKIRTVKLKIYNEIYHRFQQYRDNFINDLKSDFELKDLSFTFM</sequence>
<keyword evidence="3 5" id="KW-0493">Microtubule</keyword>
<dbReference type="KEGG" id="spaa:SPAPADRAFT_149322"/>
<evidence type="ECO:0000256" key="2">
    <source>
        <dbReference type="ARBA" id="ARBA00022490"/>
    </source>
</evidence>
<dbReference type="InterPro" id="IPR040457">
    <property type="entry name" value="GCP_C"/>
</dbReference>
<dbReference type="GO" id="GO:0000930">
    <property type="term" value="C:gamma-tubulin complex"/>
    <property type="evidence" value="ECO:0007669"/>
    <property type="project" value="TreeGrafter"/>
</dbReference>
<dbReference type="GO" id="GO:0051011">
    <property type="term" value="F:microtubule minus-end binding"/>
    <property type="evidence" value="ECO:0007669"/>
    <property type="project" value="TreeGrafter"/>
</dbReference>
<comment type="subcellular location">
    <subcellularLocation>
        <location evidence="5">Cytoplasm</location>
        <location evidence="5">Cytoskeleton</location>
        <location evidence="5">Microtubule organizing center</location>
    </subcellularLocation>
</comment>
<dbReference type="eggNOG" id="KOG2000">
    <property type="taxonomic scope" value="Eukaryota"/>
</dbReference>
<dbReference type="GO" id="GO:0000278">
    <property type="term" value="P:mitotic cell cycle"/>
    <property type="evidence" value="ECO:0007669"/>
    <property type="project" value="TreeGrafter"/>
</dbReference>
<dbReference type="InParanoid" id="G3AIH0"/>
<dbReference type="Proteomes" id="UP000000709">
    <property type="component" value="Unassembled WGS sequence"/>
</dbReference>
<dbReference type="GO" id="GO:0051225">
    <property type="term" value="P:spindle assembly"/>
    <property type="evidence" value="ECO:0007669"/>
    <property type="project" value="TreeGrafter"/>
</dbReference>
<evidence type="ECO:0000313" key="9">
    <source>
        <dbReference type="Proteomes" id="UP000000709"/>
    </source>
</evidence>
<dbReference type="InterPro" id="IPR007259">
    <property type="entry name" value="GCP"/>
</dbReference>
<dbReference type="GO" id="GO:0051321">
    <property type="term" value="P:meiotic cell cycle"/>
    <property type="evidence" value="ECO:0007669"/>
    <property type="project" value="TreeGrafter"/>
</dbReference>
<dbReference type="RefSeq" id="XP_007374024.1">
    <property type="nucleotide sequence ID" value="XM_007373962.1"/>
</dbReference>
<evidence type="ECO:0000259" key="6">
    <source>
        <dbReference type="Pfam" id="PF04130"/>
    </source>
</evidence>
<keyword evidence="9" id="KW-1185">Reference proteome</keyword>
<dbReference type="EMBL" id="GL996500">
    <property type="protein sequence ID" value="EGW34440.1"/>
    <property type="molecule type" value="Genomic_DNA"/>
</dbReference>
<dbReference type="FunCoup" id="G3AIH0">
    <property type="interactions" value="198"/>
</dbReference>
<dbReference type="PANTHER" id="PTHR19302:SF33">
    <property type="entry name" value="GAMMA-TUBULIN COMPLEX COMPONENT 5"/>
    <property type="match status" value="1"/>
</dbReference>
<reference evidence="8 9" key="1">
    <citation type="journal article" date="2011" name="Proc. Natl. Acad. Sci. U.S.A.">
        <title>Comparative genomics of xylose-fermenting fungi for enhanced biofuel production.</title>
        <authorList>
            <person name="Wohlbach D.J."/>
            <person name="Kuo A."/>
            <person name="Sato T.K."/>
            <person name="Potts K.M."/>
            <person name="Salamov A.A."/>
            <person name="LaButti K.M."/>
            <person name="Sun H."/>
            <person name="Clum A."/>
            <person name="Pangilinan J.L."/>
            <person name="Lindquist E.A."/>
            <person name="Lucas S."/>
            <person name="Lapidus A."/>
            <person name="Jin M."/>
            <person name="Gunawan C."/>
            <person name="Balan V."/>
            <person name="Dale B.E."/>
            <person name="Jeffries T.W."/>
            <person name="Zinkel R."/>
            <person name="Barry K.W."/>
            <person name="Grigoriev I.V."/>
            <person name="Gasch A.P."/>
        </authorList>
    </citation>
    <scope>NUCLEOTIDE SEQUENCE [LARGE SCALE GENOMIC DNA]</scope>
    <source>
        <strain evidence="9">NRRL Y-27907 / 11-Y1</strain>
    </source>
</reference>
<keyword evidence="4 5" id="KW-0206">Cytoskeleton</keyword>
<dbReference type="GO" id="GO:0005874">
    <property type="term" value="C:microtubule"/>
    <property type="evidence" value="ECO:0007669"/>
    <property type="project" value="UniProtKB-KW"/>
</dbReference>
<dbReference type="GO" id="GO:0031122">
    <property type="term" value="P:cytoplasmic microtubule organization"/>
    <property type="evidence" value="ECO:0007669"/>
    <property type="project" value="TreeGrafter"/>
</dbReference>
<evidence type="ECO:0000256" key="4">
    <source>
        <dbReference type="ARBA" id="ARBA00023212"/>
    </source>
</evidence>
<dbReference type="GeneID" id="18870820"/>
<evidence type="ECO:0000256" key="5">
    <source>
        <dbReference type="RuleBase" id="RU363050"/>
    </source>
</evidence>
<dbReference type="AlphaFoldDB" id="G3AIH0"/>
<dbReference type="InterPro" id="IPR042241">
    <property type="entry name" value="GCP_C_sf"/>
</dbReference>
<dbReference type="PANTHER" id="PTHR19302">
    <property type="entry name" value="GAMMA TUBULIN COMPLEX PROTEIN"/>
    <property type="match status" value="1"/>
</dbReference>
<dbReference type="OrthoDB" id="5860513at2759"/>
<dbReference type="Pfam" id="PF17681">
    <property type="entry name" value="GCP_N_terminal"/>
    <property type="match status" value="1"/>
</dbReference>
<proteinExistence type="inferred from homology"/>
<dbReference type="HOGENOM" id="CLU_333507_0_0_1"/>
<evidence type="ECO:0000256" key="1">
    <source>
        <dbReference type="ARBA" id="ARBA00010337"/>
    </source>
</evidence>
<evidence type="ECO:0000259" key="7">
    <source>
        <dbReference type="Pfam" id="PF17681"/>
    </source>
</evidence>
<dbReference type="GO" id="GO:0000922">
    <property type="term" value="C:spindle pole"/>
    <property type="evidence" value="ECO:0007669"/>
    <property type="project" value="InterPro"/>
</dbReference>
<dbReference type="Pfam" id="PF04130">
    <property type="entry name" value="GCP_C_terminal"/>
    <property type="match status" value="1"/>
</dbReference>
<dbReference type="GO" id="GO:0005816">
    <property type="term" value="C:spindle pole body"/>
    <property type="evidence" value="ECO:0007669"/>
    <property type="project" value="UniProtKB-ARBA"/>
</dbReference>
<organism evidence="9">
    <name type="scientific">Spathaspora passalidarum (strain NRRL Y-27907 / 11-Y1)</name>
    <dbReference type="NCBI Taxonomy" id="619300"/>
    <lineage>
        <taxon>Eukaryota</taxon>
        <taxon>Fungi</taxon>
        <taxon>Dikarya</taxon>
        <taxon>Ascomycota</taxon>
        <taxon>Saccharomycotina</taxon>
        <taxon>Pichiomycetes</taxon>
        <taxon>Debaryomycetaceae</taxon>
        <taxon>Spathaspora</taxon>
    </lineage>
</organism>
<protein>
    <recommendedName>
        <fullName evidence="5">Spindle pole body component</fullName>
    </recommendedName>
</protein>